<evidence type="ECO:0000256" key="3">
    <source>
        <dbReference type="RuleBase" id="RU362119"/>
    </source>
</evidence>
<dbReference type="EMBL" id="RYYU01000001">
    <property type="protein sequence ID" value="RUL58894.1"/>
    <property type="molecule type" value="Genomic_DNA"/>
</dbReference>
<feature type="domain" description="Calcineurin-like phosphoesterase" evidence="4">
    <location>
        <begin position="27"/>
        <end position="255"/>
    </location>
</feature>
<evidence type="ECO:0000256" key="2">
    <source>
        <dbReference type="ARBA" id="ARBA00022729"/>
    </source>
</evidence>
<dbReference type="InterPro" id="IPR006179">
    <property type="entry name" value="5_nucleotidase/apyrase"/>
</dbReference>
<dbReference type="InterPro" id="IPR036907">
    <property type="entry name" value="5'-Nucleotdase_C_sf"/>
</dbReference>
<dbReference type="Gene3D" id="3.60.21.10">
    <property type="match status" value="1"/>
</dbReference>
<evidence type="ECO:0000313" key="7">
    <source>
        <dbReference type="Proteomes" id="UP000278983"/>
    </source>
</evidence>
<dbReference type="PANTHER" id="PTHR11575">
    <property type="entry name" value="5'-NUCLEOTIDASE-RELATED"/>
    <property type="match status" value="1"/>
</dbReference>
<keyword evidence="3" id="KW-0378">Hydrolase</keyword>
<dbReference type="InterPro" id="IPR004843">
    <property type="entry name" value="Calcineurin-like_PHP"/>
</dbReference>
<reference evidence="6 7" key="1">
    <citation type="submission" date="2018-12" db="EMBL/GenBank/DDBJ databases">
        <title>Genome sequencing of Prevotella sp. KCOM 3155 (= JS262).</title>
        <authorList>
            <person name="Kook J.-K."/>
            <person name="Park S.-N."/>
            <person name="Lim Y.K."/>
        </authorList>
    </citation>
    <scope>NUCLEOTIDE SEQUENCE [LARGE SCALE GENOMIC DNA]</scope>
    <source>
        <strain evidence="6 7">KCOM 3155</strain>
    </source>
</reference>
<proteinExistence type="inferred from homology"/>
<dbReference type="RefSeq" id="WP_126677964.1">
    <property type="nucleotide sequence ID" value="NZ_RYYU01000001.1"/>
</dbReference>
<keyword evidence="3" id="KW-0547">Nucleotide-binding</keyword>
<keyword evidence="2 3" id="KW-0732">Signal</keyword>
<evidence type="ECO:0000259" key="4">
    <source>
        <dbReference type="Pfam" id="PF00149"/>
    </source>
</evidence>
<evidence type="ECO:0000256" key="1">
    <source>
        <dbReference type="ARBA" id="ARBA00006654"/>
    </source>
</evidence>
<dbReference type="GO" id="GO:0016788">
    <property type="term" value="F:hydrolase activity, acting on ester bonds"/>
    <property type="evidence" value="ECO:0007669"/>
    <property type="project" value="InterPro"/>
</dbReference>
<feature type="signal peptide" evidence="3">
    <location>
        <begin position="1"/>
        <end position="20"/>
    </location>
</feature>
<dbReference type="SUPFAM" id="SSF55816">
    <property type="entry name" value="5'-nucleotidase (syn. UDP-sugar hydrolase), C-terminal domain"/>
    <property type="match status" value="1"/>
</dbReference>
<dbReference type="PRINTS" id="PR01607">
    <property type="entry name" value="APYRASEFAMLY"/>
</dbReference>
<name>A0A432LIC2_9BACT</name>
<protein>
    <submittedName>
        <fullName evidence="6">Bifunctional metallophosphatase/5'-nucleotidase</fullName>
    </submittedName>
</protein>
<gene>
    <name evidence="6" type="ORF">EHV08_03330</name>
</gene>
<dbReference type="Pfam" id="PF00149">
    <property type="entry name" value="Metallophos"/>
    <property type="match status" value="1"/>
</dbReference>
<keyword evidence="7" id="KW-1185">Reference proteome</keyword>
<dbReference type="Proteomes" id="UP000278983">
    <property type="component" value="Unassembled WGS sequence"/>
</dbReference>
<dbReference type="InterPro" id="IPR006146">
    <property type="entry name" value="5'-Nucleotdase_CS"/>
</dbReference>
<accession>A0A432LIC2</accession>
<dbReference type="GO" id="GO:0030288">
    <property type="term" value="C:outer membrane-bounded periplasmic space"/>
    <property type="evidence" value="ECO:0007669"/>
    <property type="project" value="TreeGrafter"/>
</dbReference>
<dbReference type="InterPro" id="IPR008334">
    <property type="entry name" value="5'-Nucleotdase_C"/>
</dbReference>
<feature type="domain" description="5'-Nucleotidase C-terminal" evidence="5">
    <location>
        <begin position="334"/>
        <end position="508"/>
    </location>
</feature>
<dbReference type="GO" id="GO:0009166">
    <property type="term" value="P:nucleotide catabolic process"/>
    <property type="evidence" value="ECO:0007669"/>
    <property type="project" value="InterPro"/>
</dbReference>
<evidence type="ECO:0000313" key="6">
    <source>
        <dbReference type="EMBL" id="RUL58894.1"/>
    </source>
</evidence>
<dbReference type="PROSITE" id="PS00785">
    <property type="entry name" value="5_NUCLEOTIDASE_1"/>
    <property type="match status" value="1"/>
</dbReference>
<comment type="caution">
    <text evidence="6">The sequence shown here is derived from an EMBL/GenBank/DDBJ whole genome shotgun (WGS) entry which is preliminary data.</text>
</comment>
<dbReference type="PANTHER" id="PTHR11575:SF6">
    <property type="entry name" value="2',3'-CYCLIC-NUCLEOTIDE 2'-PHOSPHODIESTERASE_3'-NUCLEOTIDASE"/>
    <property type="match status" value="1"/>
</dbReference>
<dbReference type="Pfam" id="PF02872">
    <property type="entry name" value="5_nucleotid_C"/>
    <property type="match status" value="1"/>
</dbReference>
<feature type="chain" id="PRO_5018821941" evidence="3">
    <location>
        <begin position="21"/>
        <end position="577"/>
    </location>
</feature>
<dbReference type="SUPFAM" id="SSF56300">
    <property type="entry name" value="Metallo-dependent phosphatases"/>
    <property type="match status" value="1"/>
</dbReference>
<comment type="similarity">
    <text evidence="1 3">Belongs to the 5'-nucleotidase family.</text>
</comment>
<sequence>MKKLICVLVAALGINICIMAQTKNIELRIIETSDVHGCFFPYDFINRKPMKGTLARVSTYVSNLRKEYGKNLILLDNGDILQGQPTCYYCNYVKPETENVAASVINYLKYDAETIGNHDIETGHAVYDKWIKEVKCPMLGANIIDTKTGKPYVNPYTIIEREGVRVAVLGMLTPAIPNWLNEELWAGLRFDNIMKSASYWVKHLKEEEHADIVVGLFHSGREGGIKTAEYEEDQSLKVAREIPGFDIILYGHDHTSHKDIVKGPGGNDVLCLDPSCNAFMVSDAKISITMRDGKLVGKRIEGEVVDITKEEIDQDFVNFFKPQIDSVRNYVDRVIGRSEAPMLTRDCYFGSAEFTDFIHNLQLQITGADISFNAPLTFDSKIAKGEVRVSDMFNLYRYENQIYVLRMTGEEIRKHLEMSYDQWVTTMKSPTDHIMLLDVYAKNDKQRFGFKNLAFNFDSAAGIIYEVDVTKPDGEKVKILSMADGTNFDENKWYNVVMNSYRGNGGGELLTRGAGIPHSELKERRIYESEKDQRYYLMKEIERIGTIKPKANNNWHFVPEEWTAPAIERDKKLIFSK</sequence>
<evidence type="ECO:0000259" key="5">
    <source>
        <dbReference type="Pfam" id="PF02872"/>
    </source>
</evidence>
<dbReference type="InterPro" id="IPR029052">
    <property type="entry name" value="Metallo-depent_PP-like"/>
</dbReference>
<dbReference type="GO" id="GO:0046872">
    <property type="term" value="F:metal ion binding"/>
    <property type="evidence" value="ECO:0007669"/>
    <property type="project" value="InterPro"/>
</dbReference>
<dbReference type="AlphaFoldDB" id="A0A432LIC2"/>
<organism evidence="6 7">
    <name type="scientific">Prevotella koreensis</name>
    <dbReference type="NCBI Taxonomy" id="2490854"/>
    <lineage>
        <taxon>Bacteria</taxon>
        <taxon>Pseudomonadati</taxon>
        <taxon>Bacteroidota</taxon>
        <taxon>Bacteroidia</taxon>
        <taxon>Bacteroidales</taxon>
        <taxon>Prevotellaceae</taxon>
        <taxon>Prevotella</taxon>
    </lineage>
</organism>
<dbReference type="Gene3D" id="3.90.780.10">
    <property type="entry name" value="5'-Nucleotidase, C-terminal domain"/>
    <property type="match status" value="1"/>
</dbReference>
<dbReference type="GO" id="GO:0000166">
    <property type="term" value="F:nucleotide binding"/>
    <property type="evidence" value="ECO:0007669"/>
    <property type="project" value="UniProtKB-KW"/>
</dbReference>
<dbReference type="OrthoDB" id="9775118at2"/>